<evidence type="ECO:0000313" key="3">
    <source>
        <dbReference type="Proteomes" id="UP000318878"/>
    </source>
</evidence>
<dbReference type="AlphaFoldDB" id="A0A5C5UYY7"/>
<feature type="domain" description="SGNH hydrolase-type esterase" evidence="1">
    <location>
        <begin position="262"/>
        <end position="413"/>
    </location>
</feature>
<gene>
    <name evidence="2" type="ORF">Enr8_42250</name>
</gene>
<dbReference type="Proteomes" id="UP000318878">
    <property type="component" value="Unassembled WGS sequence"/>
</dbReference>
<proteinExistence type="predicted"/>
<name>A0A5C5UYY7_9BACT</name>
<sequence>MGVGLTKKRSGTAFDPLSLSGLACLCDDQSVRATQADGTVPVTADGQYVRYWQDRSGNDRSPNATGFFPSSLTIGTTPAIRFGGIHRLSADWTPGDLNDFSTHWLAKSTRVNWNAGLNLRNTSTSATAAHYPDVLDRMRFGTSNNGHLRYTSGVEPHLFSVVRESEVIKFYFDGILFHTAANTDTVTPQTIRFPQEPSSGTGQWDLLMLAVATAAHSQADITSMVSYYRAQMDAYARPAVGAIWLSNSLGTAIYTITTGSLPYLVQLETTGVDDVTNYSLTGKKTPEMIADFDEVATKLIAIPEQAVVVVFEGTNDIRVNGISGATAAANLFSLCDTIRAAHPAAKIVLVTLIDRYDVDHSILTACNDILKADWPDHADALADLTGIAAVSAENAASDPTNFVDGIHLSEIGQLTITGTIAAAIESALAS</sequence>
<dbReference type="SUPFAM" id="SSF52266">
    <property type="entry name" value="SGNH hydrolase"/>
    <property type="match status" value="1"/>
</dbReference>
<dbReference type="Gene3D" id="3.40.50.1110">
    <property type="entry name" value="SGNH hydrolase"/>
    <property type="match status" value="1"/>
</dbReference>
<comment type="caution">
    <text evidence="2">The sequence shown here is derived from an EMBL/GenBank/DDBJ whole genome shotgun (WGS) entry which is preliminary data.</text>
</comment>
<dbReference type="EMBL" id="SJPF01000005">
    <property type="protein sequence ID" value="TWT30702.1"/>
    <property type="molecule type" value="Genomic_DNA"/>
</dbReference>
<protein>
    <recommendedName>
        <fullName evidence="1">SGNH hydrolase-type esterase domain-containing protein</fullName>
    </recommendedName>
</protein>
<accession>A0A5C5UYY7</accession>
<evidence type="ECO:0000313" key="2">
    <source>
        <dbReference type="EMBL" id="TWT30702.1"/>
    </source>
</evidence>
<keyword evidence="3" id="KW-1185">Reference proteome</keyword>
<dbReference type="Pfam" id="PF13472">
    <property type="entry name" value="Lipase_GDSL_2"/>
    <property type="match status" value="1"/>
</dbReference>
<evidence type="ECO:0000259" key="1">
    <source>
        <dbReference type="Pfam" id="PF13472"/>
    </source>
</evidence>
<dbReference type="GO" id="GO:0016788">
    <property type="term" value="F:hydrolase activity, acting on ester bonds"/>
    <property type="evidence" value="ECO:0007669"/>
    <property type="project" value="UniProtKB-ARBA"/>
</dbReference>
<dbReference type="InterPro" id="IPR013830">
    <property type="entry name" value="SGNH_hydro"/>
</dbReference>
<reference evidence="2 3" key="1">
    <citation type="submission" date="2019-02" db="EMBL/GenBank/DDBJ databases">
        <title>Deep-cultivation of Planctomycetes and their phenomic and genomic characterization uncovers novel biology.</title>
        <authorList>
            <person name="Wiegand S."/>
            <person name="Jogler M."/>
            <person name="Boedeker C."/>
            <person name="Pinto D."/>
            <person name="Vollmers J."/>
            <person name="Rivas-Marin E."/>
            <person name="Kohn T."/>
            <person name="Peeters S.H."/>
            <person name="Heuer A."/>
            <person name="Rast P."/>
            <person name="Oberbeckmann S."/>
            <person name="Bunk B."/>
            <person name="Jeske O."/>
            <person name="Meyerdierks A."/>
            <person name="Storesund J.E."/>
            <person name="Kallscheuer N."/>
            <person name="Luecker S."/>
            <person name="Lage O.M."/>
            <person name="Pohl T."/>
            <person name="Merkel B.J."/>
            <person name="Hornburger P."/>
            <person name="Mueller R.-W."/>
            <person name="Bruemmer F."/>
            <person name="Labrenz M."/>
            <person name="Spormann A.M."/>
            <person name="Op Den Camp H."/>
            <person name="Overmann J."/>
            <person name="Amann R."/>
            <person name="Jetten M.S.M."/>
            <person name="Mascher T."/>
            <person name="Medema M.H."/>
            <person name="Devos D.P."/>
            <person name="Kaster A.-K."/>
            <person name="Ovreas L."/>
            <person name="Rohde M."/>
            <person name="Galperin M.Y."/>
            <person name="Jogler C."/>
        </authorList>
    </citation>
    <scope>NUCLEOTIDE SEQUENCE [LARGE SCALE GENOMIC DNA]</scope>
    <source>
        <strain evidence="2 3">Enr8</strain>
    </source>
</reference>
<dbReference type="CDD" id="cd00229">
    <property type="entry name" value="SGNH_hydrolase"/>
    <property type="match status" value="1"/>
</dbReference>
<dbReference type="InterPro" id="IPR036514">
    <property type="entry name" value="SGNH_hydro_sf"/>
</dbReference>
<organism evidence="2 3">
    <name type="scientific">Blastopirellula retiformator</name>
    <dbReference type="NCBI Taxonomy" id="2527970"/>
    <lineage>
        <taxon>Bacteria</taxon>
        <taxon>Pseudomonadati</taxon>
        <taxon>Planctomycetota</taxon>
        <taxon>Planctomycetia</taxon>
        <taxon>Pirellulales</taxon>
        <taxon>Pirellulaceae</taxon>
        <taxon>Blastopirellula</taxon>
    </lineage>
</organism>